<feature type="transmembrane region" description="Helical" evidence="2">
    <location>
        <begin position="34"/>
        <end position="55"/>
    </location>
</feature>
<feature type="compositionally biased region" description="Acidic residues" evidence="1">
    <location>
        <begin position="122"/>
        <end position="134"/>
    </location>
</feature>
<evidence type="ECO:0000313" key="3">
    <source>
        <dbReference type="EnsemblMetazoa" id="CLYHEMP021091.1"/>
    </source>
</evidence>
<keyword evidence="2" id="KW-0812">Transmembrane</keyword>
<keyword evidence="2" id="KW-0472">Membrane</keyword>
<dbReference type="Proteomes" id="UP000594262">
    <property type="component" value="Unplaced"/>
</dbReference>
<feature type="transmembrane region" description="Helical" evidence="2">
    <location>
        <begin position="82"/>
        <end position="103"/>
    </location>
</feature>
<feature type="region of interest" description="Disordered" evidence="1">
    <location>
        <begin position="203"/>
        <end position="225"/>
    </location>
</feature>
<keyword evidence="2" id="KW-1133">Transmembrane helix</keyword>
<evidence type="ECO:0000256" key="1">
    <source>
        <dbReference type="SAM" id="MobiDB-lite"/>
    </source>
</evidence>
<feature type="region of interest" description="Disordered" evidence="1">
    <location>
        <begin position="105"/>
        <end position="134"/>
    </location>
</feature>
<accession>A0A7M5XCI9</accession>
<sequence>MSQSFLSKDLVPAPSPARQLDSTFLVDFTNLQTFPIFAFFMCFSDIKYIQVILYAKNLSYLKRLFAFFQNNKTNISMKRMRAPLLTMTIICMLIGPLSTTTALNDDHSKNDNRIDLQRDDNPDAEIESDDDDDGLDLSEFDFVGIDGDSNDVNFDDAEMFDMMNDISDGMAPNEGFDGAPNNEHLLNDENDTQERTLGVKLPVNINDEGDHSDDLAPNDDFENEE</sequence>
<reference evidence="3" key="1">
    <citation type="submission" date="2021-01" db="UniProtKB">
        <authorList>
            <consortium name="EnsemblMetazoa"/>
        </authorList>
    </citation>
    <scope>IDENTIFICATION</scope>
</reference>
<evidence type="ECO:0000256" key="2">
    <source>
        <dbReference type="SAM" id="Phobius"/>
    </source>
</evidence>
<name>A0A7M5XCI9_9CNID</name>
<feature type="compositionally biased region" description="Basic and acidic residues" evidence="1">
    <location>
        <begin position="105"/>
        <end position="121"/>
    </location>
</feature>
<evidence type="ECO:0000313" key="4">
    <source>
        <dbReference type="Proteomes" id="UP000594262"/>
    </source>
</evidence>
<protein>
    <submittedName>
        <fullName evidence="3">Uncharacterized protein</fullName>
    </submittedName>
</protein>
<dbReference type="AlphaFoldDB" id="A0A7M5XCI9"/>
<organism evidence="3 4">
    <name type="scientific">Clytia hemisphaerica</name>
    <dbReference type="NCBI Taxonomy" id="252671"/>
    <lineage>
        <taxon>Eukaryota</taxon>
        <taxon>Metazoa</taxon>
        <taxon>Cnidaria</taxon>
        <taxon>Hydrozoa</taxon>
        <taxon>Hydroidolina</taxon>
        <taxon>Leptothecata</taxon>
        <taxon>Obeliida</taxon>
        <taxon>Clytiidae</taxon>
        <taxon>Clytia</taxon>
    </lineage>
</organism>
<keyword evidence="4" id="KW-1185">Reference proteome</keyword>
<proteinExistence type="predicted"/>
<dbReference type="EnsemblMetazoa" id="CLYHEMT021091.1">
    <property type="protein sequence ID" value="CLYHEMP021091.1"/>
    <property type="gene ID" value="CLYHEMG021091"/>
</dbReference>
<feature type="compositionally biased region" description="Acidic residues" evidence="1">
    <location>
        <begin position="216"/>
        <end position="225"/>
    </location>
</feature>